<evidence type="ECO:0008006" key="3">
    <source>
        <dbReference type="Google" id="ProtNLM"/>
    </source>
</evidence>
<dbReference type="InterPro" id="IPR015943">
    <property type="entry name" value="WD40/YVTN_repeat-like_dom_sf"/>
</dbReference>
<dbReference type="AlphaFoldDB" id="A0A5N5UXA9"/>
<proteinExistence type="predicted"/>
<accession>A0A5N5UXA9</accession>
<organism evidence="1 2">
    <name type="scientific">Mycolicibacterium phlei DSM 43239 = CCUG 21000</name>
    <dbReference type="NCBI Taxonomy" id="1226750"/>
    <lineage>
        <taxon>Bacteria</taxon>
        <taxon>Bacillati</taxon>
        <taxon>Actinomycetota</taxon>
        <taxon>Actinomycetes</taxon>
        <taxon>Mycobacteriales</taxon>
        <taxon>Mycobacteriaceae</taxon>
        <taxon>Mycolicibacterium</taxon>
    </lineage>
</organism>
<dbReference type="NCBIfam" id="NF038015">
    <property type="entry name" value="AztD"/>
    <property type="match status" value="1"/>
</dbReference>
<evidence type="ECO:0000313" key="1">
    <source>
        <dbReference type="EMBL" id="KAB7753627.1"/>
    </source>
</evidence>
<dbReference type="Proteomes" id="UP000325690">
    <property type="component" value="Unassembled WGS sequence"/>
</dbReference>
<comment type="caution">
    <text evidence="1">The sequence shown here is derived from an EMBL/GenBank/DDBJ whole genome shotgun (WGS) entry which is preliminary data.</text>
</comment>
<dbReference type="EMBL" id="ANBP01000032">
    <property type="protein sequence ID" value="KAB7753627.1"/>
    <property type="molecule type" value="Genomic_DNA"/>
</dbReference>
<sequence>MTPTDTKTTANTLIREKEIHKMARPLPLTAAFGALALVSTLAGCGNDGERSTSEPIAEPLVATYDGGLYVLDGTTLDVVADIPMDGFLRVNPAGDDAHVLVTTDEGFRLLDAQSGELTETTFRAAKPGHVVPHGERTALFADGSGEITIFDPHDLADGTPEVMVLSAPKPHHGVAVVLSDGSFIRTEGDPEERSGAVAFDSAQAEIARSAECPGIHGETVVEGETVVFGCENGVLIYSDRVFTKISAPGEYGRVGTVKGHADSAVALGDFKVDPDAELERPNQFALIDTASNRLQLVTLPPSVSYSFRSLARGPHAEALIVGTDGNLYVIDPESGDTVRTIAVTEPWTEPDDWQQPRPAVFSRDHEVYVTDPATKQLHLVDIESGEVTKTTTLEMTPNELSGAVGHTH</sequence>
<dbReference type="PANTHER" id="PTHR47197:SF3">
    <property type="entry name" value="DIHYDRO-HEME D1 DEHYDROGENASE"/>
    <property type="match status" value="1"/>
</dbReference>
<reference evidence="1 2" key="1">
    <citation type="submission" date="2012-10" db="EMBL/GenBank/DDBJ databases">
        <title>The draft sequence of the Mycobacterium pheli genome.</title>
        <authorList>
            <person name="Pettersson B.M.F."/>
            <person name="Das S."/>
            <person name="Dasgupta S."/>
            <person name="Bhattacharya A."/>
            <person name="Kirsebom L.A."/>
        </authorList>
    </citation>
    <scope>NUCLEOTIDE SEQUENCE [LARGE SCALE GENOMIC DNA]</scope>
    <source>
        <strain evidence="1 2">CCUG 21000</strain>
    </source>
</reference>
<name>A0A5N5UXA9_MYCPH</name>
<dbReference type="Gene3D" id="2.130.10.10">
    <property type="entry name" value="YVTN repeat-like/Quinoprotein amine dehydrogenase"/>
    <property type="match status" value="2"/>
</dbReference>
<dbReference type="InterPro" id="IPR011044">
    <property type="entry name" value="Quino_amine_DH_bsu"/>
</dbReference>
<dbReference type="PANTHER" id="PTHR47197">
    <property type="entry name" value="PROTEIN NIRF"/>
    <property type="match status" value="1"/>
</dbReference>
<dbReference type="InterPro" id="IPR047697">
    <property type="entry name" value="AztD-like"/>
</dbReference>
<dbReference type="SUPFAM" id="SSF50969">
    <property type="entry name" value="YVTN repeat-like/Quinoprotein amine dehydrogenase"/>
    <property type="match status" value="1"/>
</dbReference>
<dbReference type="InterPro" id="IPR051200">
    <property type="entry name" value="Host-pathogen_enzymatic-act"/>
</dbReference>
<gene>
    <name evidence="1" type="ORF">MPHL21000_18255</name>
</gene>
<protein>
    <recommendedName>
        <fullName evidence="3">Secreted protein</fullName>
    </recommendedName>
</protein>
<keyword evidence="2" id="KW-1185">Reference proteome</keyword>
<evidence type="ECO:0000313" key="2">
    <source>
        <dbReference type="Proteomes" id="UP000325690"/>
    </source>
</evidence>